<comment type="caution">
    <text evidence="2">The sequence shown here is derived from an EMBL/GenBank/DDBJ whole genome shotgun (WGS) entry which is preliminary data.</text>
</comment>
<reference evidence="2 3" key="1">
    <citation type="submission" date="2015-03" db="EMBL/GenBank/DDBJ databases">
        <title>Genome sequence of Tenacibaculum sp. S2-2, isolated from intestinal microbiota of sea cucumber, Apostichopus japonicas.</title>
        <authorList>
            <person name="Shao Z."/>
            <person name="Wang L."/>
            <person name="Li X."/>
        </authorList>
    </citation>
    <scope>NUCLEOTIDE SEQUENCE [LARGE SCALE GENOMIC DNA]</scope>
    <source>
        <strain evidence="2 3">S2-2</strain>
    </source>
</reference>
<feature type="transmembrane region" description="Helical" evidence="1">
    <location>
        <begin position="46"/>
        <end position="74"/>
    </location>
</feature>
<dbReference type="EMBL" id="LAPZ01000005">
    <property type="protein sequence ID" value="OSY88102.1"/>
    <property type="molecule type" value="Genomic_DNA"/>
</dbReference>
<gene>
    <name evidence="2" type="ORF">WH52_08760</name>
</gene>
<keyword evidence="1" id="KW-0812">Transmembrane</keyword>
<dbReference type="RefSeq" id="WP_086030575.1">
    <property type="nucleotide sequence ID" value="NZ_LAPZ01000005.1"/>
</dbReference>
<sequence>MTNKYYKYIKLFILASFSFFSYFFLSNSIFVEELQTKADTYDIRRGFTFLILTGIMKYFFLILGISSLLFLIYINLKEENNAY</sequence>
<dbReference type="STRING" id="1635173.WH52_08760"/>
<accession>A0A1Y2PCA2</accession>
<dbReference type="InParanoid" id="A0A1Y2PCA2"/>
<dbReference type="Proteomes" id="UP000194221">
    <property type="component" value="Unassembled WGS sequence"/>
</dbReference>
<evidence type="ECO:0000256" key="1">
    <source>
        <dbReference type="SAM" id="Phobius"/>
    </source>
</evidence>
<dbReference type="AlphaFoldDB" id="A0A1Y2PCA2"/>
<evidence type="ECO:0000313" key="3">
    <source>
        <dbReference type="Proteomes" id="UP000194221"/>
    </source>
</evidence>
<feature type="transmembrane region" description="Helical" evidence="1">
    <location>
        <begin position="6"/>
        <end position="25"/>
    </location>
</feature>
<evidence type="ECO:0000313" key="2">
    <source>
        <dbReference type="EMBL" id="OSY88102.1"/>
    </source>
</evidence>
<proteinExistence type="predicted"/>
<keyword evidence="3" id="KW-1185">Reference proteome</keyword>
<keyword evidence="1" id="KW-1133">Transmembrane helix</keyword>
<name>A0A1Y2PCA2_9FLAO</name>
<keyword evidence="1" id="KW-0472">Membrane</keyword>
<organism evidence="2 3">
    <name type="scientific">Tenacibaculum holothuriorum</name>
    <dbReference type="NCBI Taxonomy" id="1635173"/>
    <lineage>
        <taxon>Bacteria</taxon>
        <taxon>Pseudomonadati</taxon>
        <taxon>Bacteroidota</taxon>
        <taxon>Flavobacteriia</taxon>
        <taxon>Flavobacteriales</taxon>
        <taxon>Flavobacteriaceae</taxon>
        <taxon>Tenacibaculum</taxon>
    </lineage>
</organism>
<protein>
    <submittedName>
        <fullName evidence="2">Uncharacterized protein</fullName>
    </submittedName>
</protein>